<protein>
    <submittedName>
        <fullName evidence="1">Uncharacterized protein</fullName>
    </submittedName>
</protein>
<reference evidence="1" key="2">
    <citation type="journal article" date="2015" name="Data Brief">
        <title>Shoot transcriptome of the giant reed, Arundo donax.</title>
        <authorList>
            <person name="Barrero R.A."/>
            <person name="Guerrero F.D."/>
            <person name="Moolhuijzen P."/>
            <person name="Goolsby J.A."/>
            <person name="Tidwell J."/>
            <person name="Bellgard S.E."/>
            <person name="Bellgard M.I."/>
        </authorList>
    </citation>
    <scope>NUCLEOTIDE SEQUENCE</scope>
    <source>
        <tissue evidence="1">Shoot tissue taken approximately 20 cm above the soil surface</tissue>
    </source>
</reference>
<sequence length="17" mass="2121">MLLCNHSWFQELNLPYI</sequence>
<dbReference type="AlphaFoldDB" id="A0A0A9B0L9"/>
<accession>A0A0A9B0L9</accession>
<organism evidence="1">
    <name type="scientific">Arundo donax</name>
    <name type="common">Giant reed</name>
    <name type="synonym">Donax arundinaceus</name>
    <dbReference type="NCBI Taxonomy" id="35708"/>
    <lineage>
        <taxon>Eukaryota</taxon>
        <taxon>Viridiplantae</taxon>
        <taxon>Streptophyta</taxon>
        <taxon>Embryophyta</taxon>
        <taxon>Tracheophyta</taxon>
        <taxon>Spermatophyta</taxon>
        <taxon>Magnoliopsida</taxon>
        <taxon>Liliopsida</taxon>
        <taxon>Poales</taxon>
        <taxon>Poaceae</taxon>
        <taxon>PACMAD clade</taxon>
        <taxon>Arundinoideae</taxon>
        <taxon>Arundineae</taxon>
        <taxon>Arundo</taxon>
    </lineage>
</organism>
<reference evidence="1" key="1">
    <citation type="submission" date="2014-09" db="EMBL/GenBank/DDBJ databases">
        <authorList>
            <person name="Magalhaes I.L.F."/>
            <person name="Oliveira U."/>
            <person name="Santos F.R."/>
            <person name="Vidigal T.H.D.A."/>
            <person name="Brescovit A.D."/>
            <person name="Santos A.J."/>
        </authorList>
    </citation>
    <scope>NUCLEOTIDE SEQUENCE</scope>
    <source>
        <tissue evidence="1">Shoot tissue taken approximately 20 cm above the soil surface</tissue>
    </source>
</reference>
<dbReference type="EMBL" id="GBRH01240366">
    <property type="protein sequence ID" value="JAD57529.1"/>
    <property type="molecule type" value="Transcribed_RNA"/>
</dbReference>
<proteinExistence type="predicted"/>
<name>A0A0A9B0L9_ARUDO</name>
<evidence type="ECO:0000313" key="1">
    <source>
        <dbReference type="EMBL" id="JAD57529.1"/>
    </source>
</evidence>